<sequence>MSIVAVDRVIGVSTSTIFRYGFPHDLQPLKFDCSCAHDSQCGKLMRVPKMSRQPHTPTTGDRKIAESACFTQSTRVSGPDNLTSYSRPLIAYIYITVEIDKTYFSNLF</sequence>
<name>A0A9P0QWK4_9ASCO</name>
<gene>
    <name evidence="1" type="ORF">CLIB1423_36S00540</name>
</gene>
<dbReference type="Proteomes" id="UP000837801">
    <property type="component" value="Unassembled WGS sequence"/>
</dbReference>
<dbReference type="AlphaFoldDB" id="A0A9P0QWK4"/>
<keyword evidence="2" id="KW-1185">Reference proteome</keyword>
<dbReference type="EMBL" id="CAKXYY010000036">
    <property type="protein sequence ID" value="CAH2355862.1"/>
    <property type="molecule type" value="Genomic_DNA"/>
</dbReference>
<proteinExistence type="predicted"/>
<accession>A0A9P0QWK4</accession>
<reference evidence="1" key="1">
    <citation type="submission" date="2022-03" db="EMBL/GenBank/DDBJ databases">
        <authorList>
            <person name="Legras J.-L."/>
            <person name="Devillers H."/>
            <person name="Grondin C."/>
        </authorList>
    </citation>
    <scope>NUCLEOTIDE SEQUENCE</scope>
    <source>
        <strain evidence="1">CLIB 1423</strain>
    </source>
</reference>
<evidence type="ECO:0000313" key="1">
    <source>
        <dbReference type="EMBL" id="CAH2355862.1"/>
    </source>
</evidence>
<organism evidence="1 2">
    <name type="scientific">[Candida] railenensis</name>
    <dbReference type="NCBI Taxonomy" id="45579"/>
    <lineage>
        <taxon>Eukaryota</taxon>
        <taxon>Fungi</taxon>
        <taxon>Dikarya</taxon>
        <taxon>Ascomycota</taxon>
        <taxon>Saccharomycotina</taxon>
        <taxon>Pichiomycetes</taxon>
        <taxon>Debaryomycetaceae</taxon>
        <taxon>Kurtzmaniella</taxon>
    </lineage>
</organism>
<evidence type="ECO:0000313" key="2">
    <source>
        <dbReference type="Proteomes" id="UP000837801"/>
    </source>
</evidence>
<comment type="caution">
    <text evidence="1">The sequence shown here is derived from an EMBL/GenBank/DDBJ whole genome shotgun (WGS) entry which is preliminary data.</text>
</comment>
<protein>
    <submittedName>
        <fullName evidence="1">Uncharacterized protein</fullName>
    </submittedName>
</protein>